<keyword evidence="3" id="KW-1185">Reference proteome</keyword>
<reference evidence="4" key="1">
    <citation type="submission" date="2025-08" db="UniProtKB">
        <authorList>
            <consortium name="RefSeq"/>
        </authorList>
    </citation>
    <scope>IDENTIFICATION</scope>
    <source>
        <tissue evidence="4">Gonads</tissue>
    </source>
</reference>
<dbReference type="Proteomes" id="UP000504635">
    <property type="component" value="Unplaced"/>
</dbReference>
<dbReference type="OrthoDB" id="8197399at2759"/>
<gene>
    <name evidence="4" type="primary">LOC115889976</name>
</gene>
<name>A0A6J2YPH3_SITOR</name>
<evidence type="ECO:0000259" key="2">
    <source>
        <dbReference type="Pfam" id="PF16051"/>
    </source>
</evidence>
<feature type="region of interest" description="Disordered" evidence="1">
    <location>
        <begin position="65"/>
        <end position="131"/>
    </location>
</feature>
<dbReference type="InterPro" id="IPR032050">
    <property type="entry name" value="DUF4797"/>
</dbReference>
<evidence type="ECO:0000313" key="3">
    <source>
        <dbReference type="Proteomes" id="UP000504635"/>
    </source>
</evidence>
<evidence type="ECO:0000256" key="1">
    <source>
        <dbReference type="SAM" id="MobiDB-lite"/>
    </source>
</evidence>
<evidence type="ECO:0000313" key="4">
    <source>
        <dbReference type="RefSeq" id="XP_030765933.1"/>
    </source>
</evidence>
<dbReference type="KEGG" id="soy:115889976"/>
<dbReference type="RefSeq" id="XP_030765933.1">
    <property type="nucleotide sequence ID" value="XM_030910073.1"/>
</dbReference>
<dbReference type="Pfam" id="PF16051">
    <property type="entry name" value="DUF4797"/>
    <property type="match status" value="1"/>
</dbReference>
<sequence>MIVASRRNDFATMSPVNSDNSLLILSVQDGSETSGNVSPLTPSPRSEVKGIRLFRVISRKLARRSTEDFQSTDESRSSSSDSSSCSTSVGHTSRIEKERSLSPNHISSSSSDSGSDIQTLRSRHHHSTSAESLRKAFQNLNLYSRSQSCSNTKELKKKKEKRVQKSILRTPTSYAYLKGMSGLPTQRIPRHQLQAYNSCSCSMHYLGSLQR</sequence>
<organism evidence="3 4">
    <name type="scientific">Sitophilus oryzae</name>
    <name type="common">Rice weevil</name>
    <name type="synonym">Curculio oryzae</name>
    <dbReference type="NCBI Taxonomy" id="7048"/>
    <lineage>
        <taxon>Eukaryota</taxon>
        <taxon>Metazoa</taxon>
        <taxon>Ecdysozoa</taxon>
        <taxon>Arthropoda</taxon>
        <taxon>Hexapoda</taxon>
        <taxon>Insecta</taxon>
        <taxon>Pterygota</taxon>
        <taxon>Neoptera</taxon>
        <taxon>Endopterygota</taxon>
        <taxon>Coleoptera</taxon>
        <taxon>Polyphaga</taxon>
        <taxon>Cucujiformia</taxon>
        <taxon>Curculionidae</taxon>
        <taxon>Dryophthorinae</taxon>
        <taxon>Sitophilus</taxon>
    </lineage>
</organism>
<dbReference type="InParanoid" id="A0A6J2YPH3"/>
<dbReference type="AlphaFoldDB" id="A0A6J2YPH3"/>
<accession>A0A6J2YPH3</accession>
<feature type="compositionally biased region" description="Low complexity" evidence="1">
    <location>
        <begin position="77"/>
        <end position="92"/>
    </location>
</feature>
<dbReference type="GeneID" id="115889976"/>
<feature type="domain" description="DUF4797" evidence="2">
    <location>
        <begin position="165"/>
        <end position="201"/>
    </location>
</feature>
<feature type="compositionally biased region" description="Low complexity" evidence="1">
    <location>
        <begin position="101"/>
        <end position="115"/>
    </location>
</feature>
<proteinExistence type="predicted"/>
<protein>
    <submittedName>
        <fullName evidence="4">Uncharacterized protein LOC115889976</fullName>
    </submittedName>
</protein>